<dbReference type="SUPFAM" id="SSF51569">
    <property type="entry name" value="Aldolase"/>
    <property type="match status" value="1"/>
</dbReference>
<sequence length="175" mass="19429">MCSLTDSPMARNGKTIILAHDHGTEIGPSGFEGVEERLDPREVFEMARHDAVTALGIGKGLTETYYPSYEDDVALLAKLNGTSSLWSGEPYSPQNWSVEYAAELGADAIGYTIYPGSNREPEMFEDFRWVQENARDYDLPVAMWSYARGQALKDHKSRDTVAYAVRLGLEVGAAW</sequence>
<dbReference type="InterPro" id="IPR013785">
    <property type="entry name" value="Aldolase_TIM"/>
</dbReference>
<name>A0A830GNN6_9EURY</name>
<dbReference type="InterPro" id="IPR050456">
    <property type="entry name" value="DeoC/FbaB_aldolase"/>
</dbReference>
<dbReference type="PANTHER" id="PTHR47916:SF1">
    <property type="entry name" value="3-HYDROXY-5-PHOSPHONOOXYPENTANE-2,4-DIONE THIOLASE"/>
    <property type="match status" value="1"/>
</dbReference>
<comment type="caution">
    <text evidence="1">The sequence shown here is derived from an EMBL/GenBank/DDBJ whole genome shotgun (WGS) entry which is preliminary data.</text>
</comment>
<dbReference type="Proteomes" id="UP000605784">
    <property type="component" value="Unassembled WGS sequence"/>
</dbReference>
<dbReference type="Gene3D" id="3.20.20.70">
    <property type="entry name" value="Aldolase class I"/>
    <property type="match status" value="1"/>
</dbReference>
<evidence type="ECO:0000313" key="1">
    <source>
        <dbReference type="EMBL" id="GGN95784.1"/>
    </source>
</evidence>
<evidence type="ECO:0008006" key="3">
    <source>
        <dbReference type="Google" id="ProtNLM"/>
    </source>
</evidence>
<gene>
    <name evidence="1" type="ORF">GCM10009030_23330</name>
</gene>
<reference evidence="1" key="2">
    <citation type="submission" date="2020-09" db="EMBL/GenBank/DDBJ databases">
        <authorList>
            <person name="Sun Q."/>
            <person name="Ohkuma M."/>
        </authorList>
    </citation>
    <scope>NUCLEOTIDE SEQUENCE</scope>
    <source>
        <strain evidence="1">JCM 17820</strain>
    </source>
</reference>
<dbReference type="PANTHER" id="PTHR47916">
    <property type="entry name" value="FRUCTOSE-BISPHOSPHATE ALDOLASE CLASS 1"/>
    <property type="match status" value="1"/>
</dbReference>
<organism evidence="1 2">
    <name type="scientific">Haloarcula pellucida</name>
    <dbReference type="NCBI Taxonomy" id="1427151"/>
    <lineage>
        <taxon>Archaea</taxon>
        <taxon>Methanobacteriati</taxon>
        <taxon>Methanobacteriota</taxon>
        <taxon>Stenosarchaea group</taxon>
        <taxon>Halobacteria</taxon>
        <taxon>Halobacteriales</taxon>
        <taxon>Haloarculaceae</taxon>
        <taxon>Haloarcula</taxon>
    </lineage>
</organism>
<evidence type="ECO:0000313" key="2">
    <source>
        <dbReference type="Proteomes" id="UP000605784"/>
    </source>
</evidence>
<keyword evidence="2" id="KW-1185">Reference proteome</keyword>
<dbReference type="GO" id="GO:0016829">
    <property type="term" value="F:lyase activity"/>
    <property type="evidence" value="ECO:0007669"/>
    <property type="project" value="InterPro"/>
</dbReference>
<dbReference type="Pfam" id="PF01791">
    <property type="entry name" value="DeoC"/>
    <property type="match status" value="1"/>
</dbReference>
<reference evidence="1" key="1">
    <citation type="journal article" date="2014" name="Int. J. Syst. Evol. Microbiol.">
        <title>Complete genome sequence of Corynebacterium casei LMG S-19264T (=DSM 44701T), isolated from a smear-ripened cheese.</title>
        <authorList>
            <consortium name="US DOE Joint Genome Institute (JGI-PGF)"/>
            <person name="Walter F."/>
            <person name="Albersmeier A."/>
            <person name="Kalinowski J."/>
            <person name="Ruckert C."/>
        </authorList>
    </citation>
    <scope>NUCLEOTIDE SEQUENCE</scope>
    <source>
        <strain evidence="1">JCM 17820</strain>
    </source>
</reference>
<dbReference type="SMART" id="SM01133">
    <property type="entry name" value="DeoC"/>
    <property type="match status" value="1"/>
</dbReference>
<dbReference type="InterPro" id="IPR002915">
    <property type="entry name" value="DeoC/FbaB/LacD_aldolase"/>
</dbReference>
<proteinExistence type="predicted"/>
<protein>
    <recommendedName>
        <fullName evidence="3">Fructose-bisphosphate aldolase</fullName>
    </recommendedName>
</protein>
<dbReference type="AlphaFoldDB" id="A0A830GNN6"/>
<dbReference type="EMBL" id="BMOU01000003">
    <property type="protein sequence ID" value="GGN95784.1"/>
    <property type="molecule type" value="Genomic_DNA"/>
</dbReference>
<accession>A0A830GNN6</accession>